<keyword evidence="3" id="KW-1185">Reference proteome</keyword>
<sequence length="188" mass="20301">MTKFQRGELMEGWNDCPIPVPASNSGAPSASATLKARKRMYRLSAVGGLQNSSESSVASSTRSLMMPPIPSTLPPPATTAPKAAALDAQPEETKEPTTDFSACETKLRGLVESAEIPLREKEFFTKRLVDVFPSLALPHKQFISQVVDGIVAKEPSGTLKTRVLNYMMVNSGVSVWGVPLKKLVETLK</sequence>
<protein>
    <submittedName>
        <fullName evidence="2">Uncharacterized protein</fullName>
    </submittedName>
</protein>
<dbReference type="OrthoDB" id="4090463at2759"/>
<accession>A0A1A0HDU6</accession>
<feature type="compositionally biased region" description="Pro residues" evidence="1">
    <location>
        <begin position="67"/>
        <end position="78"/>
    </location>
</feature>
<dbReference type="Proteomes" id="UP000092555">
    <property type="component" value="Unassembled WGS sequence"/>
</dbReference>
<dbReference type="AlphaFoldDB" id="A0A1A0HDU6"/>
<dbReference type="RefSeq" id="XP_018712563.1">
    <property type="nucleotide sequence ID" value="XM_018857140.1"/>
</dbReference>
<evidence type="ECO:0000313" key="2">
    <source>
        <dbReference type="EMBL" id="OBA22067.1"/>
    </source>
</evidence>
<comment type="caution">
    <text evidence="2">The sequence shown here is derived from an EMBL/GenBank/DDBJ whole genome shotgun (WGS) entry which is preliminary data.</text>
</comment>
<evidence type="ECO:0000313" key="3">
    <source>
        <dbReference type="Proteomes" id="UP000092555"/>
    </source>
</evidence>
<feature type="region of interest" description="Disordered" evidence="1">
    <location>
        <begin position="47"/>
        <end position="83"/>
    </location>
</feature>
<organism evidence="2 3">
    <name type="scientific">Metschnikowia bicuspidata var. bicuspidata NRRL YB-4993</name>
    <dbReference type="NCBI Taxonomy" id="869754"/>
    <lineage>
        <taxon>Eukaryota</taxon>
        <taxon>Fungi</taxon>
        <taxon>Dikarya</taxon>
        <taxon>Ascomycota</taxon>
        <taxon>Saccharomycotina</taxon>
        <taxon>Pichiomycetes</taxon>
        <taxon>Metschnikowiaceae</taxon>
        <taxon>Metschnikowia</taxon>
    </lineage>
</organism>
<proteinExistence type="predicted"/>
<feature type="compositionally biased region" description="Low complexity" evidence="1">
    <location>
        <begin position="52"/>
        <end position="63"/>
    </location>
</feature>
<dbReference type="EMBL" id="LXTC01000002">
    <property type="protein sequence ID" value="OBA22067.1"/>
    <property type="molecule type" value="Genomic_DNA"/>
</dbReference>
<dbReference type="GeneID" id="30030116"/>
<reference evidence="2 3" key="1">
    <citation type="submission" date="2016-05" db="EMBL/GenBank/DDBJ databases">
        <title>Comparative genomics of biotechnologically important yeasts.</title>
        <authorList>
            <consortium name="DOE Joint Genome Institute"/>
            <person name="Riley R."/>
            <person name="Haridas S."/>
            <person name="Wolfe K.H."/>
            <person name="Lopes M.R."/>
            <person name="Hittinger C.T."/>
            <person name="Goker M."/>
            <person name="Salamov A."/>
            <person name="Wisecaver J."/>
            <person name="Long T.M."/>
            <person name="Aerts A.L."/>
            <person name="Barry K."/>
            <person name="Choi C."/>
            <person name="Clum A."/>
            <person name="Coughlan A.Y."/>
            <person name="Deshpande S."/>
            <person name="Douglass A.P."/>
            <person name="Hanson S.J."/>
            <person name="Klenk H.-P."/>
            <person name="LaButti K."/>
            <person name="Lapidus A."/>
            <person name="Lindquist E."/>
            <person name="Lipzen A."/>
            <person name="Meier-kolthoff J.P."/>
            <person name="Ohm R.A."/>
            <person name="Otillar R.P."/>
            <person name="Pangilinan J."/>
            <person name="Peng Y."/>
            <person name="Rokas A."/>
            <person name="Rosa C.A."/>
            <person name="Scheuner C."/>
            <person name="Sibirny A.A."/>
            <person name="Slot J.C."/>
            <person name="Stielow J.B."/>
            <person name="Sun H."/>
            <person name="Kurtzman C.P."/>
            <person name="Blackwell M."/>
            <person name="Grigoriev I.V."/>
            <person name="Jeffries T.W."/>
        </authorList>
    </citation>
    <scope>NUCLEOTIDE SEQUENCE [LARGE SCALE GENOMIC DNA]</scope>
    <source>
        <strain evidence="2 3">NRRL YB-4993</strain>
    </source>
</reference>
<name>A0A1A0HDU6_9ASCO</name>
<gene>
    <name evidence="2" type="ORF">METBIDRAFT_39433</name>
</gene>
<evidence type="ECO:0000256" key="1">
    <source>
        <dbReference type="SAM" id="MobiDB-lite"/>
    </source>
</evidence>